<feature type="region of interest" description="Disordered" evidence="9">
    <location>
        <begin position="287"/>
        <end position="380"/>
    </location>
</feature>
<feature type="compositionally biased region" description="Acidic residues" evidence="9">
    <location>
        <begin position="332"/>
        <end position="377"/>
    </location>
</feature>
<feature type="compositionally biased region" description="Basic and acidic residues" evidence="9">
    <location>
        <begin position="571"/>
        <end position="584"/>
    </location>
</feature>
<sequence length="1280" mass="139706">MKGNRNPPPPPSGTVPLSPTSKGTAKYTNKDGSKFITVPKMNTPIDSAQPSPTTASSPTAKTAAHPAPGAEPAQPVNRKKQKRRAKAAAKAAAEQAQAGPTVNGIPSPPRTNDQQSADADPEDDEEEPIAGRDSEHQPPYQNGVAQDASGKSKKSKKKKKKNTTGPSADESPNDIQYVQQDAHRHSPAPVPPPPPPLHERPGMTREKIWNTNSQEERERIKEFWLGLSETERKSLVKVEKDAVLRKMKEQQKHTCSCTVCGRKRTAIEEELEGLYDAYYEELEQYANHPNQGEGPPMLRPRRSFGSMGGMRPRGLHSRFSNHQPSRGRIIDDLGDEEEEEDDAEVEDEGDGEEEGEDVYSEEELEDDMYSEEEQEPSEELHRSDYAADFFNFGNSLTVQGRDRLPILPSFLQSYPFSGAGNNAYGSSSLGGILTVADDLLKNDGKKFIEMMEQLAERRMAREEDARGQFDRGYDHANGDRYGHSHPPPPPEEEEFEDEEEEYEEDDEEEYDSQEEEDTMTEEQRMEEGRRMFQIFAARMFEQRVLTAYREKVAKERQAKLLEEIEAENQQDAERKAKKAKDAQRRKDRAAKKKEAQAEEKARKEAEKAAEETARRAEEAQKAEEQRAKAEEKRKKREAQRKADEEERQRKEAERLRKIQEREENERKAREAKEREKKAREEARSKEKEARELKEREARERREQQERERREKEAKAKAEREAREGKDTKEKRKREERAAQKAAALAAAVPVPVTLPKRPAPQQPAAPPVAAVPVLPQQAPTSYASPQITVATPAFPKAPTPMRARQPSQQESSTASSGAASHSGSAASQNPSPHPLTPVHASPGPIGPPGKSGAAGASSQSGLPLSGPPFSGPQPPSHSASPMSFPVKALPPQHGPFGIPPMSFPPGLPHIPPGFGNPVHRDPLFPSIPGFRPAPGMMPMPPGFGGPVGNRGFPMHPPPGFHGPMESPVPSMAQLISPIMQKGSPASHSRQGSGSFDAGASQPISRPTPIGRPASVVQGQRPSSGSPSGGLPRPEPDARLGSRALLDDLDDGLQDFSGRMSRGGSAPGPRPVPAFPMGPFGMDPIFPPHNPWGPPGVLQPNPFGPLPPPGFGPSPLSGHGPMSMPWGHPMPPASTFGGPGVVDRPIEPHSVAVRKMLRRACEDLADVESKKAEGKAEASDIFIPLEGIKTHVEMFNHGYPIDEKELLDICETEGNEVNGGGSFDVRDDDQGRKSIRFVSGNERPTPQPVQKAVGYHPGSPVGGGGNGPIGGSGGNAVGGSR</sequence>
<feature type="compositionally biased region" description="Low complexity" evidence="9">
    <location>
        <begin position="811"/>
        <end position="827"/>
    </location>
</feature>
<dbReference type="PANTHER" id="PTHR31780:SF10">
    <property type="entry name" value="LD36051P"/>
    <property type="match status" value="1"/>
</dbReference>
<feature type="region of interest" description="Disordered" evidence="9">
    <location>
        <begin position="1"/>
        <end position="215"/>
    </location>
</feature>
<evidence type="ECO:0000256" key="7">
    <source>
        <dbReference type="ARBA" id="ARBA00023054"/>
    </source>
</evidence>
<evidence type="ECO:0000256" key="1">
    <source>
        <dbReference type="ARBA" id="ARBA00002545"/>
    </source>
</evidence>
<feature type="compositionally biased region" description="Basic and acidic residues" evidence="9">
    <location>
        <begin position="459"/>
        <end position="482"/>
    </location>
</feature>
<evidence type="ECO:0000256" key="2">
    <source>
        <dbReference type="ARBA" id="ARBA00004496"/>
    </source>
</evidence>
<dbReference type="EMBL" id="MU857000">
    <property type="protein sequence ID" value="KAK4151784.1"/>
    <property type="molecule type" value="Genomic_DNA"/>
</dbReference>
<keyword evidence="11" id="KW-1185">Reference proteome</keyword>
<feature type="compositionally biased region" description="Gly residues" evidence="9">
    <location>
        <begin position="1259"/>
        <end position="1280"/>
    </location>
</feature>
<proteinExistence type="inferred from homology"/>
<feature type="compositionally biased region" description="Basic residues" evidence="9">
    <location>
        <begin position="77"/>
        <end position="87"/>
    </location>
</feature>
<feature type="compositionally biased region" description="Low complexity" evidence="9">
    <location>
        <begin position="88"/>
        <end position="98"/>
    </location>
</feature>
<organism evidence="10 11">
    <name type="scientific">Chaetomidium leptoderma</name>
    <dbReference type="NCBI Taxonomy" id="669021"/>
    <lineage>
        <taxon>Eukaryota</taxon>
        <taxon>Fungi</taxon>
        <taxon>Dikarya</taxon>
        <taxon>Ascomycota</taxon>
        <taxon>Pezizomycotina</taxon>
        <taxon>Sordariomycetes</taxon>
        <taxon>Sordariomycetidae</taxon>
        <taxon>Sordariales</taxon>
        <taxon>Chaetomiaceae</taxon>
        <taxon>Chaetomidium</taxon>
    </lineage>
</organism>
<feature type="compositionally biased region" description="Acidic residues" evidence="9">
    <location>
        <begin position="490"/>
        <end position="520"/>
    </location>
</feature>
<reference evidence="10" key="1">
    <citation type="journal article" date="2023" name="Mol. Phylogenet. Evol.">
        <title>Genome-scale phylogeny and comparative genomics of the fungal order Sordariales.</title>
        <authorList>
            <person name="Hensen N."/>
            <person name="Bonometti L."/>
            <person name="Westerberg I."/>
            <person name="Brannstrom I.O."/>
            <person name="Guillou S."/>
            <person name="Cros-Aarteil S."/>
            <person name="Calhoun S."/>
            <person name="Haridas S."/>
            <person name="Kuo A."/>
            <person name="Mondo S."/>
            <person name="Pangilinan J."/>
            <person name="Riley R."/>
            <person name="LaButti K."/>
            <person name="Andreopoulos B."/>
            <person name="Lipzen A."/>
            <person name="Chen C."/>
            <person name="Yan M."/>
            <person name="Daum C."/>
            <person name="Ng V."/>
            <person name="Clum A."/>
            <person name="Steindorff A."/>
            <person name="Ohm R.A."/>
            <person name="Martin F."/>
            <person name="Silar P."/>
            <person name="Natvig D.O."/>
            <person name="Lalanne C."/>
            <person name="Gautier V."/>
            <person name="Ament-Velasquez S.L."/>
            <person name="Kruys A."/>
            <person name="Hutchinson M.I."/>
            <person name="Powell A.J."/>
            <person name="Barry K."/>
            <person name="Miller A.N."/>
            <person name="Grigoriev I.V."/>
            <person name="Debuchy R."/>
            <person name="Gladieux P."/>
            <person name="Hiltunen Thoren M."/>
            <person name="Johannesson H."/>
        </authorList>
    </citation>
    <scope>NUCLEOTIDE SEQUENCE</scope>
    <source>
        <strain evidence="10">CBS 538.74</strain>
    </source>
</reference>
<keyword evidence="7 8" id="KW-0175">Coiled coil</keyword>
<evidence type="ECO:0000256" key="5">
    <source>
        <dbReference type="ARBA" id="ARBA00022490"/>
    </source>
</evidence>
<dbReference type="InterPro" id="IPR025279">
    <property type="entry name" value="NST1"/>
</dbReference>
<comment type="similarity">
    <text evidence="3 8">Belongs to the NST1 family.</text>
</comment>
<dbReference type="Proteomes" id="UP001302745">
    <property type="component" value="Unassembled WGS sequence"/>
</dbReference>
<feature type="compositionally biased region" description="Pro residues" evidence="9">
    <location>
        <begin position="1"/>
        <end position="13"/>
    </location>
</feature>
<feature type="compositionally biased region" description="Low complexity" evidence="9">
    <location>
        <begin position="840"/>
        <end position="864"/>
    </location>
</feature>
<keyword evidence="6 8" id="KW-0346">Stress response</keyword>
<feature type="compositionally biased region" description="Basic residues" evidence="9">
    <location>
        <begin position="151"/>
        <end position="162"/>
    </location>
</feature>
<feature type="compositionally biased region" description="Low complexity" evidence="9">
    <location>
        <begin position="1017"/>
        <end position="1031"/>
    </location>
</feature>
<evidence type="ECO:0000256" key="6">
    <source>
        <dbReference type="ARBA" id="ARBA00023016"/>
    </source>
</evidence>
<evidence type="ECO:0000313" key="10">
    <source>
        <dbReference type="EMBL" id="KAK4151784.1"/>
    </source>
</evidence>
<feature type="compositionally biased region" description="Polar residues" evidence="9">
    <location>
        <begin position="780"/>
        <end position="789"/>
    </location>
</feature>
<comment type="function">
    <text evidence="1 8">May act as a negative regulator of salt tolerance.</text>
</comment>
<feature type="compositionally biased region" description="Pro residues" evidence="9">
    <location>
        <begin position="865"/>
        <end position="875"/>
    </location>
</feature>
<feature type="compositionally biased region" description="Basic and acidic residues" evidence="9">
    <location>
        <begin position="197"/>
        <end position="215"/>
    </location>
</feature>
<feature type="compositionally biased region" description="Low complexity" evidence="9">
    <location>
        <begin position="47"/>
        <end position="70"/>
    </location>
</feature>
<dbReference type="PANTHER" id="PTHR31780">
    <property type="entry name" value="STRESS RESPONSE PROTEIN NST1-RELATED"/>
    <property type="match status" value="1"/>
</dbReference>
<dbReference type="CDD" id="cd06503">
    <property type="entry name" value="ATP-synt_Fo_b"/>
    <property type="match status" value="1"/>
</dbReference>
<name>A0AAN6VI98_9PEZI</name>
<feature type="compositionally biased region" description="Pro residues" evidence="9">
    <location>
        <begin position="757"/>
        <end position="766"/>
    </location>
</feature>
<reference evidence="10" key="2">
    <citation type="submission" date="2023-05" db="EMBL/GenBank/DDBJ databases">
        <authorList>
            <consortium name="Lawrence Berkeley National Laboratory"/>
            <person name="Steindorff A."/>
            <person name="Hensen N."/>
            <person name="Bonometti L."/>
            <person name="Westerberg I."/>
            <person name="Brannstrom I.O."/>
            <person name="Guillou S."/>
            <person name="Cros-Aarteil S."/>
            <person name="Calhoun S."/>
            <person name="Haridas S."/>
            <person name="Kuo A."/>
            <person name="Mondo S."/>
            <person name="Pangilinan J."/>
            <person name="Riley R."/>
            <person name="Labutti K."/>
            <person name="Andreopoulos B."/>
            <person name="Lipzen A."/>
            <person name="Chen C."/>
            <person name="Yanf M."/>
            <person name="Daum C."/>
            <person name="Ng V."/>
            <person name="Clum A."/>
            <person name="Ohm R."/>
            <person name="Martin F."/>
            <person name="Silar P."/>
            <person name="Natvig D."/>
            <person name="Lalanne C."/>
            <person name="Gautier V."/>
            <person name="Ament-Velasquez S.L."/>
            <person name="Kruys A."/>
            <person name="Hutchinson M.I."/>
            <person name="Powell A.J."/>
            <person name="Barry K."/>
            <person name="Miller A.N."/>
            <person name="Grigoriev I.V."/>
            <person name="Debuchy R."/>
            <person name="Gladieux P."/>
            <person name="Thoren M.H."/>
            <person name="Johannesson H."/>
        </authorList>
    </citation>
    <scope>NUCLEOTIDE SEQUENCE</scope>
    <source>
        <strain evidence="10">CBS 538.74</strain>
    </source>
</reference>
<feature type="compositionally biased region" description="Basic and acidic residues" evidence="9">
    <location>
        <begin position="639"/>
        <end position="738"/>
    </location>
</feature>
<dbReference type="Pfam" id="PF13945">
    <property type="entry name" value="NST1"/>
    <property type="match status" value="1"/>
</dbReference>
<keyword evidence="5 8" id="KW-0963">Cytoplasm</keyword>
<dbReference type="InterPro" id="IPR051195">
    <property type="entry name" value="Fungal_stress_NST1"/>
</dbReference>
<evidence type="ECO:0000256" key="4">
    <source>
        <dbReference type="ARBA" id="ARBA00020733"/>
    </source>
</evidence>
<evidence type="ECO:0000313" key="11">
    <source>
        <dbReference type="Proteomes" id="UP001302745"/>
    </source>
</evidence>
<feature type="compositionally biased region" description="Polar residues" evidence="9">
    <location>
        <begin position="983"/>
        <end position="993"/>
    </location>
</feature>
<feature type="compositionally biased region" description="Basic and acidic residues" evidence="9">
    <location>
        <begin position="592"/>
        <end position="632"/>
    </location>
</feature>
<evidence type="ECO:0000256" key="9">
    <source>
        <dbReference type="SAM" id="MobiDB-lite"/>
    </source>
</evidence>
<dbReference type="GO" id="GO:0005737">
    <property type="term" value="C:cytoplasm"/>
    <property type="evidence" value="ECO:0007669"/>
    <property type="project" value="UniProtKB-SubCell"/>
</dbReference>
<feature type="region of interest" description="Disordered" evidence="9">
    <location>
        <begin position="1215"/>
        <end position="1280"/>
    </location>
</feature>
<feature type="region of interest" description="Disordered" evidence="9">
    <location>
        <begin position="564"/>
        <end position="897"/>
    </location>
</feature>
<comment type="caution">
    <text evidence="10">The sequence shown here is derived from an EMBL/GenBank/DDBJ whole genome shotgun (WGS) entry which is preliminary data.</text>
</comment>
<feature type="compositionally biased region" description="Acidic residues" evidence="9">
    <location>
        <begin position="119"/>
        <end position="128"/>
    </location>
</feature>
<protein>
    <recommendedName>
        <fullName evidence="4 8">Stress response protein NST1</fullName>
    </recommendedName>
</protein>
<gene>
    <name evidence="10" type="ORF">C8A00DRAFT_16847</name>
</gene>
<evidence type="ECO:0000256" key="8">
    <source>
        <dbReference type="RuleBase" id="RU049441"/>
    </source>
</evidence>
<feature type="region of interest" description="Disordered" evidence="9">
    <location>
        <begin position="979"/>
        <end position="1068"/>
    </location>
</feature>
<feature type="compositionally biased region" description="Low complexity" evidence="9">
    <location>
        <begin position="767"/>
        <end position="779"/>
    </location>
</feature>
<accession>A0AAN6VI98</accession>
<dbReference type="AlphaFoldDB" id="A0AAN6VI98"/>
<comment type="subcellular location">
    <subcellularLocation>
        <location evidence="2 8">Cytoplasm</location>
    </subcellularLocation>
</comment>
<evidence type="ECO:0000256" key="3">
    <source>
        <dbReference type="ARBA" id="ARBA00007112"/>
    </source>
</evidence>
<feature type="region of interest" description="Disordered" evidence="9">
    <location>
        <begin position="459"/>
        <end position="527"/>
    </location>
</feature>